<feature type="region of interest" description="Disordered" evidence="3">
    <location>
        <begin position="189"/>
        <end position="221"/>
    </location>
</feature>
<feature type="region of interest" description="Disordered" evidence="3">
    <location>
        <begin position="758"/>
        <end position="777"/>
    </location>
</feature>
<dbReference type="PANTHER" id="PTHR43765">
    <property type="entry name" value="2-DEHYDROPANTOATE 2-REDUCTASE-RELATED"/>
    <property type="match status" value="1"/>
</dbReference>
<organism evidence="6 7">
    <name type="scientific">Cyclostephanos tholiformis</name>
    <dbReference type="NCBI Taxonomy" id="382380"/>
    <lineage>
        <taxon>Eukaryota</taxon>
        <taxon>Sar</taxon>
        <taxon>Stramenopiles</taxon>
        <taxon>Ochrophyta</taxon>
        <taxon>Bacillariophyta</taxon>
        <taxon>Coscinodiscophyceae</taxon>
        <taxon>Thalassiosirophycidae</taxon>
        <taxon>Stephanodiscales</taxon>
        <taxon>Stephanodiscaceae</taxon>
        <taxon>Cyclostephanos</taxon>
    </lineage>
</organism>
<gene>
    <name evidence="6" type="ORF">ACHAXA_006128</name>
</gene>
<feature type="compositionally biased region" description="Basic residues" evidence="3">
    <location>
        <begin position="600"/>
        <end position="610"/>
    </location>
</feature>
<evidence type="ECO:0000259" key="5">
    <source>
        <dbReference type="Pfam" id="PF08546"/>
    </source>
</evidence>
<feature type="chain" id="PRO_5044862974" description="Ketopantoate reductase C-terminal domain-containing protein" evidence="4">
    <location>
        <begin position="47"/>
        <end position="1065"/>
    </location>
</feature>
<dbReference type="GO" id="GO:0016491">
    <property type="term" value="F:oxidoreductase activity"/>
    <property type="evidence" value="ECO:0007669"/>
    <property type="project" value="UniProtKB-KW"/>
</dbReference>
<dbReference type="SUPFAM" id="SSF48179">
    <property type="entry name" value="6-phosphogluconate dehydrogenase C-terminal domain-like"/>
    <property type="match status" value="1"/>
</dbReference>
<keyword evidence="2" id="KW-0560">Oxidoreductase</keyword>
<feature type="region of interest" description="Disordered" evidence="3">
    <location>
        <begin position="811"/>
        <end position="831"/>
    </location>
</feature>
<reference evidence="6 7" key="1">
    <citation type="submission" date="2024-10" db="EMBL/GenBank/DDBJ databases">
        <title>Updated reference genomes for cyclostephanoid diatoms.</title>
        <authorList>
            <person name="Roberts W.R."/>
            <person name="Alverson A.J."/>
        </authorList>
    </citation>
    <scope>NUCLEOTIDE SEQUENCE [LARGE SCALE GENOMIC DNA]</scope>
    <source>
        <strain evidence="6 7">AJA228-03</strain>
    </source>
</reference>
<feature type="compositionally biased region" description="Acidic residues" evidence="3">
    <location>
        <begin position="614"/>
        <end position="625"/>
    </location>
</feature>
<protein>
    <recommendedName>
        <fullName evidence="5">Ketopantoate reductase C-terminal domain-containing protein</fullName>
    </recommendedName>
</protein>
<feature type="region of interest" description="Disordered" evidence="3">
    <location>
        <begin position="381"/>
        <end position="405"/>
    </location>
</feature>
<feature type="compositionally biased region" description="Low complexity" evidence="3">
    <location>
        <begin position="643"/>
        <end position="656"/>
    </location>
</feature>
<feature type="compositionally biased region" description="Basic and acidic residues" evidence="3">
    <location>
        <begin position="272"/>
        <end position="289"/>
    </location>
</feature>
<dbReference type="InterPro" id="IPR050838">
    <property type="entry name" value="Ketopantoate_reductase"/>
</dbReference>
<dbReference type="PANTHER" id="PTHR43765:SF2">
    <property type="entry name" value="2-DEHYDROPANTOATE 2-REDUCTASE"/>
    <property type="match status" value="1"/>
</dbReference>
<feature type="compositionally biased region" description="Basic residues" evidence="3">
    <location>
        <begin position="295"/>
        <end position="306"/>
    </location>
</feature>
<evidence type="ECO:0000313" key="6">
    <source>
        <dbReference type="EMBL" id="KAL3810013.1"/>
    </source>
</evidence>
<feature type="region of interest" description="Disordered" evidence="3">
    <location>
        <begin position="263"/>
        <end position="315"/>
    </location>
</feature>
<accession>A0ABD3RB16</accession>
<feature type="region of interest" description="Disordered" evidence="3">
    <location>
        <begin position="641"/>
        <end position="690"/>
    </location>
</feature>
<name>A0ABD3RB16_9STRA</name>
<evidence type="ECO:0000256" key="3">
    <source>
        <dbReference type="SAM" id="MobiDB-lite"/>
    </source>
</evidence>
<dbReference type="InterPro" id="IPR013328">
    <property type="entry name" value="6PGD_dom2"/>
</dbReference>
<dbReference type="Proteomes" id="UP001530377">
    <property type="component" value="Unassembled WGS sequence"/>
</dbReference>
<evidence type="ECO:0000313" key="7">
    <source>
        <dbReference type="Proteomes" id="UP001530377"/>
    </source>
</evidence>
<dbReference type="InterPro" id="IPR008927">
    <property type="entry name" value="6-PGluconate_DH-like_C_sf"/>
</dbReference>
<dbReference type="EMBL" id="JALLPB020000359">
    <property type="protein sequence ID" value="KAL3810013.1"/>
    <property type="molecule type" value="Genomic_DNA"/>
</dbReference>
<dbReference type="InterPro" id="IPR013752">
    <property type="entry name" value="KPA_reductase"/>
</dbReference>
<dbReference type="Gene3D" id="1.10.1040.10">
    <property type="entry name" value="N-(1-d-carboxylethyl)-l-norvaline Dehydrogenase, domain 2"/>
    <property type="match status" value="1"/>
</dbReference>
<feature type="compositionally biased region" description="Low complexity" evidence="3">
    <location>
        <begin position="760"/>
        <end position="770"/>
    </location>
</feature>
<keyword evidence="1" id="KW-0521">NADP</keyword>
<keyword evidence="7" id="KW-1185">Reference proteome</keyword>
<comment type="caution">
    <text evidence="6">The sequence shown here is derived from an EMBL/GenBank/DDBJ whole genome shotgun (WGS) entry which is preliminary data.</text>
</comment>
<feature type="region of interest" description="Disordered" evidence="3">
    <location>
        <begin position="845"/>
        <end position="866"/>
    </location>
</feature>
<feature type="signal peptide" evidence="4">
    <location>
        <begin position="1"/>
        <end position="46"/>
    </location>
</feature>
<feature type="region of interest" description="Disordered" evidence="3">
    <location>
        <begin position="1"/>
        <end position="22"/>
    </location>
</feature>
<keyword evidence="4" id="KW-0732">Signal</keyword>
<dbReference type="AlphaFoldDB" id="A0ABD3RB16"/>
<feature type="domain" description="Ketopantoate reductase C-terminal" evidence="5">
    <location>
        <begin position="912"/>
        <end position="1054"/>
    </location>
</feature>
<proteinExistence type="predicted"/>
<dbReference type="Pfam" id="PF08546">
    <property type="entry name" value="ApbA_C"/>
    <property type="match status" value="1"/>
</dbReference>
<evidence type="ECO:0000256" key="2">
    <source>
        <dbReference type="ARBA" id="ARBA00023002"/>
    </source>
</evidence>
<feature type="region of interest" description="Disordered" evidence="3">
    <location>
        <begin position="600"/>
        <end position="625"/>
    </location>
</feature>
<feature type="compositionally biased region" description="Low complexity" evidence="3">
    <location>
        <begin position="670"/>
        <end position="685"/>
    </location>
</feature>
<evidence type="ECO:0000256" key="4">
    <source>
        <dbReference type="SAM" id="SignalP"/>
    </source>
</evidence>
<evidence type="ECO:0000256" key="1">
    <source>
        <dbReference type="ARBA" id="ARBA00022857"/>
    </source>
</evidence>
<sequence length="1065" mass="117606">MAASYYRPSPPTQSTRRRAHHASPPLQPMIVSFLLLFLLHPPTSSSSSNAASAAATTTATKARTTIATTGTPLTLSFPIHPGPGECLYERMIRPGEHLTGSVLVTSGSDMKVVVKLEGPVAPVDLDLFHDDEDERLSRRDGSDMRGSLLMGYISRYDVEGFGMFVDGRFGDGMMNVRPIRVSDYVDFEEAMEEEEEEEEGGGGWGGGDRPPGRRRVPSGEEGIVEVDDAYLAREEANIEHLHREAEVDDDFVKLQIRNLKPAPVASATDVPDDGHRDGGDDSEGGEGRKIPPPPPRRKRNGGRRRRLTETIRPPAGEPYERTVVIESPGWYRLCANTAHDLVTAEMELRKESTHGKVDARTGHVPGLEEVEIHSEIRALYEEEEEEGEGQAQGKEGAGKGRAGMGDIEDEDLRVTREQLRILERVYSEIINKQLEERRKWNWRTIKNQHLYSHLVLGNLVETFVYMGITGWQVYTIRKWFGGGPKLGRVRGRPKSEGGCDDMIRAIIRPLRSAVVALAPSRWIGPPIGHRPPTPPPPRRSTTITSTATAALGRIDRMTSPPNYRTTSTSGIFPMHVLGCGPIGLLYASAMLDAYYSRRRRRRRGSNHHHRDHQDENDDEDDDDDDDDDAVTLILRSHHESRLRWSSSRRGDGSTSRFARVTVRRPPPPSSSSSSSSSGRSMSSSSAWDEYHRRTRRASAIGDVVSRHDVRAELTIRYDLDDDEHDRGNDRGGPIRCLLLCTKANDAIEALRGVWGRLLPSSSTSSSSSSSNRDDIAANDEKDDVARVIILSNGALSIRDAIYDRFVPRRRHPRDGGYDGATSGCRERSGTSSGGVRIVLGTTTHGAYRNRPTAGTRDHDDDDDDDVGDDDFVGHYDIVHAGIGSTVCADREFVDACTSIGWDASHVSSDAEMEAILWRKLAANCVINPLTAVHRIRNGDLLDAMTAGSSRLGDDDAIIIRTIAMGILEEVSAVATMEMVRHPSTVETLSVSSLEGYVMGVMSVTRDNVSSMLQDVEAGRSTEVRYLNGYVSTLGRERHGVECPLNTEMCRLVDELTSSSRKSSYY</sequence>
<feature type="compositionally biased region" description="Acidic residues" evidence="3">
    <location>
        <begin position="189"/>
        <end position="200"/>
    </location>
</feature>